<protein>
    <submittedName>
        <fullName evidence="1">Uncharacterized protein</fullName>
    </submittedName>
</protein>
<reference evidence="1" key="2">
    <citation type="submission" date="2020-09" db="EMBL/GenBank/DDBJ databases">
        <authorList>
            <person name="Sun Q."/>
            <person name="Kim S."/>
        </authorList>
    </citation>
    <scope>NUCLEOTIDE SEQUENCE</scope>
    <source>
        <strain evidence="1">KCTC 23310</strain>
    </source>
</reference>
<keyword evidence="2" id="KW-1185">Reference proteome</keyword>
<accession>A0A918TGY4</accession>
<evidence type="ECO:0000313" key="1">
    <source>
        <dbReference type="EMBL" id="GHC45621.1"/>
    </source>
</evidence>
<comment type="caution">
    <text evidence="1">The sequence shown here is derived from an EMBL/GenBank/DDBJ whole genome shotgun (WGS) entry which is preliminary data.</text>
</comment>
<organism evidence="1 2">
    <name type="scientific">Neogemmobacter tilapiae</name>
    <dbReference type="NCBI Taxonomy" id="875041"/>
    <lineage>
        <taxon>Bacteria</taxon>
        <taxon>Pseudomonadati</taxon>
        <taxon>Pseudomonadota</taxon>
        <taxon>Alphaproteobacteria</taxon>
        <taxon>Rhodobacterales</taxon>
        <taxon>Paracoccaceae</taxon>
        <taxon>Neogemmobacter</taxon>
    </lineage>
</organism>
<gene>
    <name evidence="1" type="ORF">GCM10007315_03870</name>
</gene>
<dbReference type="EMBL" id="BMYJ01000001">
    <property type="protein sequence ID" value="GHC45621.1"/>
    <property type="molecule type" value="Genomic_DNA"/>
</dbReference>
<sequence length="221" mass="23988">MTWNDDDGPARGAAPDPMVAMQAKVRDLADGRNLTLDPENLWRNNLLFAGRVADGLAAQDDPRVVLRGLGAADRASYLAAIADWASLCPVPEVRAAGRLYARALEEFVQHAVPLEKTLGLSPDQGQTAGIGVKLRERDGLLRRIGALQHFSGLPDRQAAREISSAFQRYLGVHVRETRPQGEPAASFWLLAQMRKTPDRPNGLATVVPQTDRLAQILSGKG</sequence>
<reference evidence="1" key="1">
    <citation type="journal article" date="2014" name="Int. J. Syst. Evol. Microbiol.">
        <title>Complete genome sequence of Corynebacterium casei LMG S-19264T (=DSM 44701T), isolated from a smear-ripened cheese.</title>
        <authorList>
            <consortium name="US DOE Joint Genome Institute (JGI-PGF)"/>
            <person name="Walter F."/>
            <person name="Albersmeier A."/>
            <person name="Kalinowski J."/>
            <person name="Ruckert C."/>
        </authorList>
    </citation>
    <scope>NUCLEOTIDE SEQUENCE</scope>
    <source>
        <strain evidence="1">KCTC 23310</strain>
    </source>
</reference>
<proteinExistence type="predicted"/>
<dbReference type="Proteomes" id="UP000638981">
    <property type="component" value="Unassembled WGS sequence"/>
</dbReference>
<dbReference type="AlphaFoldDB" id="A0A918TGY4"/>
<name>A0A918TGY4_9RHOB</name>
<evidence type="ECO:0000313" key="2">
    <source>
        <dbReference type="Proteomes" id="UP000638981"/>
    </source>
</evidence>